<evidence type="ECO:0000313" key="4">
    <source>
        <dbReference type="Proteomes" id="UP000595792"/>
    </source>
</evidence>
<dbReference type="PANTHER" id="PTHR41287">
    <property type="match status" value="1"/>
</dbReference>
<proteinExistence type="predicted"/>
<evidence type="ECO:0000259" key="2">
    <source>
        <dbReference type="Pfam" id="PF20441"/>
    </source>
</evidence>
<gene>
    <name evidence="3" type="ORF">I5Q84_05720</name>
</gene>
<dbReference type="EMBL" id="CP065315">
    <property type="protein sequence ID" value="QQR06981.1"/>
    <property type="molecule type" value="Genomic_DNA"/>
</dbReference>
<reference evidence="3 4" key="1">
    <citation type="submission" date="2020-11" db="EMBL/GenBank/DDBJ databases">
        <title>Closed and high quality bacterial genomes of the OMM12 community.</title>
        <authorList>
            <person name="Marbouty M."/>
            <person name="Lamy-Besnier Q."/>
            <person name="Debarbieux L."/>
            <person name="Koszul R."/>
        </authorList>
    </citation>
    <scope>NUCLEOTIDE SEQUENCE [LARGE SCALE GENOMIC DNA]</scope>
    <source>
        <strain evidence="3 4">YL31</strain>
    </source>
</reference>
<dbReference type="InterPro" id="IPR046462">
    <property type="entry name" value="TerL_nuclease"/>
</dbReference>
<dbReference type="Gene3D" id="3.40.50.300">
    <property type="entry name" value="P-loop containing nucleotide triphosphate hydrolases"/>
    <property type="match status" value="1"/>
</dbReference>
<organism evidence="3 4">
    <name type="scientific">Flavonifractor plautii</name>
    <name type="common">Fusobacterium plautii</name>
    <dbReference type="NCBI Taxonomy" id="292800"/>
    <lineage>
        <taxon>Bacteria</taxon>
        <taxon>Bacillati</taxon>
        <taxon>Bacillota</taxon>
        <taxon>Clostridia</taxon>
        <taxon>Eubacteriales</taxon>
        <taxon>Oscillospiraceae</taxon>
        <taxon>Flavonifractor</taxon>
    </lineage>
</organism>
<dbReference type="KEGG" id="fpla:A4U99_03845"/>
<feature type="domain" description="Terminase large subunit-like endonuclease" evidence="2">
    <location>
        <begin position="297"/>
        <end position="588"/>
    </location>
</feature>
<evidence type="ECO:0000259" key="1">
    <source>
        <dbReference type="Pfam" id="PF03354"/>
    </source>
</evidence>
<sequence length="605" mass="69565">MIQYDKTAGQFVCDFVERLPTTDTGKPFHLYRWQRETLMEFYSTMEWDSESDRLLRRYQYLFLEIPKKNGKSELSAALGIYHLFGDGELNAEVYICAADKDNASIVFRAAVFMLETAPWTAKMIARGELKIIRSQKKIEYRRQVKAENGGLRWVVVGLMQVLSSESYSKHGYKPSCVIFDELHAQPDRKLWDVMTGAAGAAHTQPVWLVLTTAGDDPDRGSIGWEIHEKAVAIRDARRLRTIEAEGGDPRQILSLRHTADEDLEQAKATLLAKDESNWFPVLYGLTAMFGDDPDDLDQVDIWDEALWYQCNPSLGEHLTLRALRLEAQAAQKSEAAEKLFRWLRLNQWISTKAVSWIPLALYDKTQWNRPEWRNLKAPDRRRAVREFLRGKRCYGGLDLSKSTDLTAFVLTFPPQTGLDTWVTLFWAWRPEEGVDEAEKHDHSHYRDWERAGFVELCEGDIVDYSRVEEVIREAAAMFRLELLGLDAAMAWTLSQRLMTAGQRGKPLELVTIPQTMLGMSPATKKLELLIREHKMLHEHNTCARYCFGNVRCAVDGNENMKPMKNQSRGRIDITVAWIIAMAAAMLKEQQKPDLAEVMRTRNYHL</sequence>
<dbReference type="InterPro" id="IPR046461">
    <property type="entry name" value="TerL_ATPase"/>
</dbReference>
<feature type="domain" description="Terminase large subunit-like ATPase" evidence="1">
    <location>
        <begin position="56"/>
        <end position="216"/>
    </location>
</feature>
<evidence type="ECO:0000313" key="3">
    <source>
        <dbReference type="EMBL" id="QQR06981.1"/>
    </source>
</evidence>
<dbReference type="GO" id="GO:0004519">
    <property type="term" value="F:endonuclease activity"/>
    <property type="evidence" value="ECO:0007669"/>
    <property type="project" value="InterPro"/>
</dbReference>
<dbReference type="Proteomes" id="UP000595792">
    <property type="component" value="Chromosome"/>
</dbReference>
<dbReference type="RefSeq" id="WP_065534098.1">
    <property type="nucleotide sequence ID" value="NZ_CP015406.2"/>
</dbReference>
<dbReference type="AlphaFoldDB" id="A0AAX1KLY4"/>
<protein>
    <submittedName>
        <fullName evidence="3">Terminase</fullName>
    </submittedName>
</protein>
<accession>A0AAX1KLY4</accession>
<dbReference type="InterPro" id="IPR005021">
    <property type="entry name" value="Terminase_largesu-like"/>
</dbReference>
<dbReference type="Pfam" id="PF20441">
    <property type="entry name" value="TerL_nuclease"/>
    <property type="match status" value="1"/>
</dbReference>
<dbReference type="InterPro" id="IPR027417">
    <property type="entry name" value="P-loop_NTPase"/>
</dbReference>
<name>A0AAX1KLY4_FLAPL</name>
<dbReference type="Pfam" id="PF03354">
    <property type="entry name" value="TerL_ATPase"/>
    <property type="match status" value="1"/>
</dbReference>
<dbReference type="PANTHER" id="PTHR41287:SF1">
    <property type="entry name" value="PROTEIN YMFN"/>
    <property type="match status" value="1"/>
</dbReference>